<protein>
    <recommendedName>
        <fullName evidence="3">histidine kinase</fullName>
        <ecNumber evidence="3">2.7.13.3</ecNumber>
    </recommendedName>
</protein>
<dbReference type="PANTHER" id="PTHR43047">
    <property type="entry name" value="TWO-COMPONENT HISTIDINE PROTEIN KINASE"/>
    <property type="match status" value="1"/>
</dbReference>
<feature type="domain" description="Histidine kinase" evidence="16">
    <location>
        <begin position="352"/>
        <end position="570"/>
    </location>
</feature>
<dbReference type="Gene3D" id="1.20.120.160">
    <property type="entry name" value="HPT domain"/>
    <property type="match status" value="1"/>
</dbReference>
<dbReference type="InterPro" id="IPR036641">
    <property type="entry name" value="HPT_dom_sf"/>
</dbReference>
<dbReference type="SMART" id="SM00388">
    <property type="entry name" value="HisKA"/>
    <property type="match status" value="1"/>
</dbReference>
<evidence type="ECO:0000256" key="14">
    <source>
        <dbReference type="PROSITE-ProRule" id="PRU00169"/>
    </source>
</evidence>
<evidence type="ECO:0000256" key="3">
    <source>
        <dbReference type="ARBA" id="ARBA00012438"/>
    </source>
</evidence>
<evidence type="ECO:0000256" key="2">
    <source>
        <dbReference type="ARBA" id="ARBA00004429"/>
    </source>
</evidence>
<dbReference type="SMART" id="SM00387">
    <property type="entry name" value="HATPase_c"/>
    <property type="match status" value="1"/>
</dbReference>
<dbReference type="PROSITE" id="PS50109">
    <property type="entry name" value="HIS_KIN"/>
    <property type="match status" value="1"/>
</dbReference>
<keyword evidence="20" id="KW-1185">Reference proteome</keyword>
<dbReference type="Gene3D" id="3.40.50.2300">
    <property type="match status" value="1"/>
</dbReference>
<dbReference type="InterPro" id="IPR005467">
    <property type="entry name" value="His_kinase_dom"/>
</dbReference>
<evidence type="ECO:0000313" key="20">
    <source>
        <dbReference type="Proteomes" id="UP000014174"/>
    </source>
</evidence>
<dbReference type="InterPro" id="IPR011006">
    <property type="entry name" value="CheY-like_superfamily"/>
</dbReference>
<dbReference type="InterPro" id="IPR036097">
    <property type="entry name" value="HisK_dim/P_sf"/>
</dbReference>
<dbReference type="Gene3D" id="3.30.565.10">
    <property type="entry name" value="Histidine kinase-like ATPase, C-terminal domain"/>
    <property type="match status" value="1"/>
</dbReference>
<evidence type="ECO:0000256" key="5">
    <source>
        <dbReference type="ARBA" id="ARBA00022519"/>
    </source>
</evidence>
<evidence type="ECO:0000256" key="11">
    <source>
        <dbReference type="ARBA" id="ARBA00022989"/>
    </source>
</evidence>
<dbReference type="Pfam" id="PF00072">
    <property type="entry name" value="Response_reg"/>
    <property type="match status" value="1"/>
</dbReference>
<dbReference type="RefSeq" id="WP_016195275.1">
    <property type="nucleotide sequence ID" value="NZ_AQPN01000077.1"/>
</dbReference>
<gene>
    <name evidence="19" type="ORF">ADIARSV_2040</name>
</gene>
<evidence type="ECO:0000259" key="17">
    <source>
        <dbReference type="PROSITE" id="PS50110"/>
    </source>
</evidence>
<evidence type="ECO:0000256" key="13">
    <source>
        <dbReference type="PROSITE-ProRule" id="PRU00110"/>
    </source>
</evidence>
<keyword evidence="6 14" id="KW-0597">Phosphoprotein</keyword>
<dbReference type="SMART" id="SM00448">
    <property type="entry name" value="REC"/>
    <property type="match status" value="1"/>
</dbReference>
<dbReference type="SUPFAM" id="SSF55874">
    <property type="entry name" value="ATPase domain of HSP90 chaperone/DNA topoisomerase II/histidine kinase"/>
    <property type="match status" value="1"/>
</dbReference>
<feature type="transmembrane region" description="Helical" evidence="15">
    <location>
        <begin position="15"/>
        <end position="34"/>
    </location>
</feature>
<dbReference type="eggNOG" id="COG0745">
    <property type="taxonomic scope" value="Bacteria"/>
</dbReference>
<keyword evidence="10" id="KW-0067">ATP-binding</keyword>
<name>R9H0S3_9SPHI</name>
<dbReference type="InterPro" id="IPR003594">
    <property type="entry name" value="HATPase_dom"/>
</dbReference>
<dbReference type="GO" id="GO:0000155">
    <property type="term" value="F:phosphorelay sensor kinase activity"/>
    <property type="evidence" value="ECO:0007669"/>
    <property type="project" value="InterPro"/>
</dbReference>
<keyword evidence="8 15" id="KW-0812">Transmembrane</keyword>
<dbReference type="Pfam" id="PF00512">
    <property type="entry name" value="HisKA"/>
    <property type="match status" value="1"/>
</dbReference>
<feature type="modified residue" description="Phosphohistidine" evidence="13">
    <location>
        <position position="772"/>
    </location>
</feature>
<dbReference type="PATRIC" id="fig|1150600.3.peg.2015"/>
<dbReference type="InterPro" id="IPR004358">
    <property type="entry name" value="Sig_transdc_His_kin-like_C"/>
</dbReference>
<dbReference type="PRINTS" id="PR00344">
    <property type="entry name" value="BCTRLSENSOR"/>
</dbReference>
<comment type="caution">
    <text evidence="19">The sequence shown here is derived from an EMBL/GenBank/DDBJ whole genome shotgun (WGS) entry which is preliminary data.</text>
</comment>
<evidence type="ECO:0000256" key="7">
    <source>
        <dbReference type="ARBA" id="ARBA00022679"/>
    </source>
</evidence>
<dbReference type="CDD" id="cd16922">
    <property type="entry name" value="HATPase_EvgS-ArcB-TorS-like"/>
    <property type="match status" value="1"/>
</dbReference>
<accession>R9H0S3</accession>
<dbReference type="Pfam" id="PF01627">
    <property type="entry name" value="Hpt"/>
    <property type="match status" value="1"/>
</dbReference>
<dbReference type="OrthoDB" id="9797097at2"/>
<comment type="subcellular location">
    <subcellularLocation>
        <location evidence="2">Cell inner membrane</location>
        <topology evidence="2">Multi-pass membrane protein</topology>
    </subcellularLocation>
</comment>
<dbReference type="SUPFAM" id="SSF52172">
    <property type="entry name" value="CheY-like"/>
    <property type="match status" value="1"/>
</dbReference>
<keyword evidence="7" id="KW-0808">Transferase</keyword>
<evidence type="ECO:0000259" key="18">
    <source>
        <dbReference type="PROSITE" id="PS50894"/>
    </source>
</evidence>
<dbReference type="InterPro" id="IPR003661">
    <property type="entry name" value="HisK_dim/P_dom"/>
</dbReference>
<evidence type="ECO:0000256" key="9">
    <source>
        <dbReference type="ARBA" id="ARBA00022777"/>
    </source>
</evidence>
<keyword evidence="9" id="KW-0418">Kinase</keyword>
<dbReference type="GO" id="GO:0005886">
    <property type="term" value="C:plasma membrane"/>
    <property type="evidence" value="ECO:0007669"/>
    <property type="project" value="UniProtKB-SubCell"/>
</dbReference>
<dbReference type="InterPro" id="IPR001789">
    <property type="entry name" value="Sig_transdc_resp-reg_receiver"/>
</dbReference>
<dbReference type="AlphaFoldDB" id="R9H0S3"/>
<keyword evidence="12 15" id="KW-0472">Membrane</keyword>
<dbReference type="SUPFAM" id="SSF47226">
    <property type="entry name" value="Histidine-containing phosphotransfer domain, HPT domain"/>
    <property type="match status" value="1"/>
</dbReference>
<organism evidence="19 20">
    <name type="scientific">Arcticibacter svalbardensis MN12-7</name>
    <dbReference type="NCBI Taxonomy" id="1150600"/>
    <lineage>
        <taxon>Bacteria</taxon>
        <taxon>Pseudomonadati</taxon>
        <taxon>Bacteroidota</taxon>
        <taxon>Sphingobacteriia</taxon>
        <taxon>Sphingobacteriales</taxon>
        <taxon>Sphingobacteriaceae</taxon>
        <taxon>Arcticibacter</taxon>
    </lineage>
</organism>
<keyword evidence="11 15" id="KW-1133">Transmembrane helix</keyword>
<dbReference type="CDD" id="cd00082">
    <property type="entry name" value="HisKA"/>
    <property type="match status" value="1"/>
</dbReference>
<dbReference type="Gene3D" id="1.10.287.130">
    <property type="match status" value="1"/>
</dbReference>
<dbReference type="FunFam" id="3.30.565.10:FF:000010">
    <property type="entry name" value="Sensor histidine kinase RcsC"/>
    <property type="match status" value="1"/>
</dbReference>
<keyword evidence="5" id="KW-0997">Cell inner membrane</keyword>
<dbReference type="Proteomes" id="UP000014174">
    <property type="component" value="Unassembled WGS sequence"/>
</dbReference>
<dbReference type="PANTHER" id="PTHR43047:SF64">
    <property type="entry name" value="HISTIDINE KINASE CONTAINING CHEY-HOMOLOGOUS RECEIVER DOMAIN AND PAS DOMAIN-RELATED"/>
    <property type="match status" value="1"/>
</dbReference>
<reference evidence="19 20" key="1">
    <citation type="journal article" date="2013" name="Genome Announc.">
        <title>Draft Genome Sequence of Arcticibacter svalbardensis Strain MN12-7T, a Member of the Family Sphingobacteriaceae Isolated from an Arctic Soil Sample.</title>
        <authorList>
            <person name="Shivaji S."/>
            <person name="Ara S."/>
            <person name="Prasad S."/>
            <person name="Manasa B.P."/>
            <person name="Begum Z."/>
            <person name="Singh A."/>
            <person name="Kumar Pinnaka A."/>
        </authorList>
    </citation>
    <scope>NUCLEOTIDE SEQUENCE [LARGE SCALE GENOMIC DNA]</scope>
    <source>
        <strain evidence="19 20">MN12-7</strain>
    </source>
</reference>
<dbReference type="EMBL" id="AQPN01000077">
    <property type="protein sequence ID" value="EOR94824.1"/>
    <property type="molecule type" value="Genomic_DNA"/>
</dbReference>
<evidence type="ECO:0000313" key="19">
    <source>
        <dbReference type="EMBL" id="EOR94824.1"/>
    </source>
</evidence>
<sequence length="828" mass="93487">MSYLRKSSFTNSLKGKVIIAFSIGFIAFILAWTVSKVAFKEMLTTVVTIAAPDEKLLIVNQLFRDITKLDQFQRSQNMQKTPVSYKSFISESDSIRWKMNILKKLYRDQKLQIGQVDKMQDLLKKRDSLFLSYLRVREGLINDRVFSSQINSLTGLINRSSSEMDSTIVKTEQTQSTTTTPSSKVVRDRGFFNRLFGKKKGDTISPEVKKEINITIDTVARSNTDSVIQEMEDAVKDLAIRQKQRSNRFINQEIELANAGNILINQILDVLQQVEKDVLKQVEVNTSKARGLVNHSADRIQLIMLTFMFITAFLAYLILTDISRSNTYREELEAARDEAEYHGQAKQRFLSSMSHEIRTPLQSIIGYAEQLKDQEKIDKKNLDAIYSSSIHLLHIVNEVLDYSRIVSGKFKFTRSLFDVSVVMEEVVTIMAPQAEKKSLGLRFNNLITGSSLLIGDPFRLKQILFNLIGNAVKFTDAGDVIVNLKSRIIKRKSYLTIEVIDSGAGIPEEDLLRIFAEFEQAGNNAFSNENGTGLGLSIVKALVEGQGGRIEVQSKPAIGTCFTLHLKYTVPRGNMKIMKALPENTDGYPGLVWLVDDDAFILQLCCTLLDKHGIRYKSFNLPSLMLEESVPDDLVMIMMDIRMPEMTGLELCRRMREILPATVKIIALTAQALPEERVSILNQGFDAVLMKPFKESDLVDVLYGHSVTKVNVPLVIAHERLDLTAIGKMAMGDEAVIKKILERFCDDSRDDVKELKASVESKENETVALLLHRIAGRTAQVGAKDLGRKFREEELLLYAHPVVEDAQKERIDGLINELEQLTSEVYSI</sequence>
<dbReference type="CDD" id="cd17546">
    <property type="entry name" value="REC_hyHK_CKI1_RcsC-like"/>
    <property type="match status" value="1"/>
</dbReference>
<evidence type="ECO:0000256" key="8">
    <source>
        <dbReference type="ARBA" id="ARBA00022692"/>
    </source>
</evidence>
<evidence type="ECO:0000256" key="6">
    <source>
        <dbReference type="ARBA" id="ARBA00022553"/>
    </source>
</evidence>
<evidence type="ECO:0000256" key="10">
    <source>
        <dbReference type="ARBA" id="ARBA00022840"/>
    </source>
</evidence>
<keyword evidence="10" id="KW-0547">Nucleotide-binding</keyword>
<dbReference type="Pfam" id="PF02518">
    <property type="entry name" value="HATPase_c"/>
    <property type="match status" value="1"/>
</dbReference>
<feature type="domain" description="Response regulatory" evidence="17">
    <location>
        <begin position="591"/>
        <end position="706"/>
    </location>
</feature>
<evidence type="ECO:0000256" key="4">
    <source>
        <dbReference type="ARBA" id="ARBA00022475"/>
    </source>
</evidence>
<evidence type="ECO:0000256" key="1">
    <source>
        <dbReference type="ARBA" id="ARBA00000085"/>
    </source>
</evidence>
<evidence type="ECO:0000259" key="16">
    <source>
        <dbReference type="PROSITE" id="PS50109"/>
    </source>
</evidence>
<dbReference type="EC" id="2.7.13.3" evidence="3"/>
<comment type="catalytic activity">
    <reaction evidence="1">
        <text>ATP + protein L-histidine = ADP + protein N-phospho-L-histidine.</text>
        <dbReference type="EC" id="2.7.13.3"/>
    </reaction>
</comment>
<evidence type="ECO:0000256" key="12">
    <source>
        <dbReference type="ARBA" id="ARBA00023136"/>
    </source>
</evidence>
<feature type="domain" description="HPt" evidence="18">
    <location>
        <begin position="733"/>
        <end position="828"/>
    </location>
</feature>
<feature type="modified residue" description="4-aspartylphosphate" evidence="14">
    <location>
        <position position="640"/>
    </location>
</feature>
<dbReference type="InterPro" id="IPR036890">
    <property type="entry name" value="HATPase_C_sf"/>
</dbReference>
<proteinExistence type="predicted"/>
<dbReference type="PROSITE" id="PS50110">
    <property type="entry name" value="RESPONSE_REGULATORY"/>
    <property type="match status" value="1"/>
</dbReference>
<dbReference type="STRING" id="1150600.ADIARSV_2040"/>
<keyword evidence="4" id="KW-1003">Cell membrane</keyword>
<dbReference type="PROSITE" id="PS50894">
    <property type="entry name" value="HPT"/>
    <property type="match status" value="1"/>
</dbReference>
<dbReference type="eggNOG" id="COG2205">
    <property type="taxonomic scope" value="Bacteria"/>
</dbReference>
<dbReference type="SUPFAM" id="SSF47384">
    <property type="entry name" value="Homodimeric domain of signal transducing histidine kinase"/>
    <property type="match status" value="1"/>
</dbReference>
<dbReference type="InterPro" id="IPR008207">
    <property type="entry name" value="Sig_transdc_His_kin_Hpt_dom"/>
</dbReference>
<evidence type="ECO:0000256" key="15">
    <source>
        <dbReference type="SAM" id="Phobius"/>
    </source>
</evidence>